<gene>
    <name evidence="1" type="ORF">E1295_37940</name>
</gene>
<comment type="caution">
    <text evidence="1">The sequence shown here is derived from an EMBL/GenBank/DDBJ whole genome shotgun (WGS) entry which is preliminary data.</text>
</comment>
<reference evidence="1 2" key="1">
    <citation type="submission" date="2019-03" db="EMBL/GenBank/DDBJ databases">
        <title>Draft genome sequences of novel Actinobacteria.</title>
        <authorList>
            <person name="Sahin N."/>
            <person name="Ay H."/>
            <person name="Saygin H."/>
        </authorList>
    </citation>
    <scope>NUCLEOTIDE SEQUENCE [LARGE SCALE GENOMIC DNA]</scope>
    <source>
        <strain evidence="1 2">6K102</strain>
    </source>
</reference>
<dbReference type="AlphaFoldDB" id="A0A4R5EGQ8"/>
<keyword evidence="2" id="KW-1185">Reference proteome</keyword>
<sequence>MTERSHEELASVLCDLFGLEAAGADVTPVGRGAMGQVWRLTVSGASYAVKEHLWGVDERAVARGAAFQRAADAVGVRSPRNVPTPGGGLVGHLPEALGGSGVRLYEWQEGPAARPDAAETPQRLGKLMARLHGLALEAKDPPEPWYETVDEVDWEYLAGAPAARQPWQEQLVEALPGLRSLAALVTPSKPDDRILCHLDVQCSNVVDTDRGWVLLDWDDTGAGCADREMAMALLRWFASDGVDGDAIGRTMTAYREAGGTAVLDPERSFAMHAASCLNFVAAQARLALDDAHAEHHADAEERLTNVLTALPDLATYREVARFSTSCGGGNGGAAT</sequence>
<accession>A0A4R5EGQ8</accession>
<dbReference type="EMBL" id="SMLD01000156">
    <property type="protein sequence ID" value="TDE33615.1"/>
    <property type="molecule type" value="Genomic_DNA"/>
</dbReference>
<name>A0A4R5EGQ8_9ACTN</name>
<dbReference type="RefSeq" id="WP_132638396.1">
    <property type="nucleotide sequence ID" value="NZ_SMLD01000156.1"/>
</dbReference>
<dbReference type="Proteomes" id="UP000295136">
    <property type="component" value="Unassembled WGS sequence"/>
</dbReference>
<proteinExistence type="predicted"/>
<evidence type="ECO:0000313" key="2">
    <source>
        <dbReference type="Proteomes" id="UP000295136"/>
    </source>
</evidence>
<dbReference type="InterPro" id="IPR011009">
    <property type="entry name" value="Kinase-like_dom_sf"/>
</dbReference>
<organism evidence="1 2">
    <name type="scientific">Nonomuraea mesophila</name>
    <dbReference type="NCBI Taxonomy" id="2530382"/>
    <lineage>
        <taxon>Bacteria</taxon>
        <taxon>Bacillati</taxon>
        <taxon>Actinomycetota</taxon>
        <taxon>Actinomycetes</taxon>
        <taxon>Streptosporangiales</taxon>
        <taxon>Streptosporangiaceae</taxon>
        <taxon>Nonomuraea</taxon>
    </lineage>
</organism>
<protein>
    <submittedName>
        <fullName evidence="1">Uncharacterized protein</fullName>
    </submittedName>
</protein>
<dbReference type="SUPFAM" id="SSF56112">
    <property type="entry name" value="Protein kinase-like (PK-like)"/>
    <property type="match status" value="1"/>
</dbReference>
<dbReference type="Gene3D" id="3.90.1200.10">
    <property type="match status" value="1"/>
</dbReference>
<evidence type="ECO:0000313" key="1">
    <source>
        <dbReference type="EMBL" id="TDE33615.1"/>
    </source>
</evidence>